<dbReference type="AlphaFoldDB" id="A0AAN8DPQ1"/>
<dbReference type="EMBL" id="JAURVH010001520">
    <property type="protein sequence ID" value="KAK5925675.1"/>
    <property type="molecule type" value="Genomic_DNA"/>
</dbReference>
<dbReference type="PANTHER" id="PTHR10773">
    <property type="entry name" value="DNA-DIRECTED RNA POLYMERASES I, II, AND III SUBUNIT RPABC2"/>
    <property type="match status" value="1"/>
</dbReference>
<evidence type="ECO:0000313" key="4">
    <source>
        <dbReference type="Proteomes" id="UP001331515"/>
    </source>
</evidence>
<keyword evidence="4" id="KW-1185">Reference proteome</keyword>
<dbReference type="PANTHER" id="PTHR10773:SF19">
    <property type="match status" value="1"/>
</dbReference>
<dbReference type="Proteomes" id="UP001331515">
    <property type="component" value="Unassembled WGS sequence"/>
</dbReference>
<protein>
    <submittedName>
        <fullName evidence="2">Uncharacterized protein</fullName>
    </submittedName>
</protein>
<proteinExistence type="predicted"/>
<organism evidence="2 4">
    <name type="scientific">Champsocephalus gunnari</name>
    <name type="common">Mackerel icefish</name>
    <dbReference type="NCBI Taxonomy" id="52237"/>
    <lineage>
        <taxon>Eukaryota</taxon>
        <taxon>Metazoa</taxon>
        <taxon>Chordata</taxon>
        <taxon>Craniata</taxon>
        <taxon>Vertebrata</taxon>
        <taxon>Euteleostomi</taxon>
        <taxon>Actinopterygii</taxon>
        <taxon>Neopterygii</taxon>
        <taxon>Teleostei</taxon>
        <taxon>Neoteleostei</taxon>
        <taxon>Acanthomorphata</taxon>
        <taxon>Eupercaria</taxon>
        <taxon>Perciformes</taxon>
        <taxon>Notothenioidei</taxon>
        <taxon>Channichthyidae</taxon>
        <taxon>Champsocephalus</taxon>
    </lineage>
</organism>
<accession>A0AAN8DPQ1</accession>
<evidence type="ECO:0000313" key="2">
    <source>
        <dbReference type="EMBL" id="KAK5925675.1"/>
    </source>
</evidence>
<feature type="compositionally biased region" description="Basic residues" evidence="1">
    <location>
        <begin position="158"/>
        <end position="170"/>
    </location>
</feature>
<evidence type="ECO:0000313" key="3">
    <source>
        <dbReference type="EMBL" id="KAK5925679.1"/>
    </source>
</evidence>
<name>A0AAN8DPQ1_CHAGU</name>
<reference evidence="2 4" key="1">
    <citation type="journal article" date="2023" name="Mol. Biol. Evol.">
        <title>Genomics of Secondarily Temperate Adaptation in the Only Non-Antarctic Icefish.</title>
        <authorList>
            <person name="Rivera-Colon A.G."/>
            <person name="Rayamajhi N."/>
            <person name="Minhas B.F."/>
            <person name="Madrigal G."/>
            <person name="Bilyk K.T."/>
            <person name="Yoon V."/>
            <person name="Hune M."/>
            <person name="Gregory S."/>
            <person name="Cheng C.H.C."/>
            <person name="Catchen J.M."/>
        </authorList>
    </citation>
    <scope>NUCLEOTIDE SEQUENCE [LARGE SCALE GENOMIC DNA]</scope>
    <source>
        <tissue evidence="2">White muscle</tissue>
    </source>
</reference>
<dbReference type="EMBL" id="JAURVH010001520">
    <property type="protein sequence ID" value="KAK5925679.1"/>
    <property type="molecule type" value="Genomic_DNA"/>
</dbReference>
<comment type="caution">
    <text evidence="2">The sequence shown here is derived from an EMBL/GenBank/DDBJ whole genome shotgun (WGS) entry which is preliminary data.</text>
</comment>
<evidence type="ECO:0000256" key="1">
    <source>
        <dbReference type="SAM" id="MobiDB-lite"/>
    </source>
</evidence>
<gene>
    <name evidence="2" type="ORF">CgunFtcFv8_018181</name>
    <name evidence="3" type="ORF">CgunFtcFv8_018184</name>
</gene>
<sequence>MADTICKQARSTMRRKLFTAEEVLLSLFQDAEENEIIQDSKSMLSDKGNFYRSIFNREFNSSEISTCMFQYLSTLSGTEHVVLYSDTCGGQNRNAGFSAMCLHAVNTLPISIIDHSFMESGHSKMECDSVHAAIETDREKGPVVLSPPLASLSGHWSPGRRLRGLAHHPTRTPTPQEPLHLSTSKDLHPLI</sequence>
<feature type="region of interest" description="Disordered" evidence="1">
    <location>
        <begin position="155"/>
        <end position="191"/>
    </location>
</feature>